<reference evidence="1 2" key="1">
    <citation type="submission" date="2019-02" db="EMBL/GenBank/DDBJ databases">
        <title>Genomic, morphological and functional characterisation of novel bacteriophage Fnu1 capable of disrupt Fusobacterium nucleatum biofilm.</title>
        <authorList>
            <person name="Kabwe M."/>
            <person name="Brown T.L."/>
            <person name="Dashper S."/>
            <person name="Speirs L."/>
            <person name="Ku H."/>
            <person name="Petrovski S."/>
            <person name="Chan H.T."/>
            <person name="Lock P."/>
            <person name="Tucci J."/>
        </authorList>
    </citation>
    <scope>NUCLEOTIDE SEQUENCE [LARGE SCALE GENOMIC DNA]</scope>
</reference>
<sequence>MMNTKILFLDFDGVVNNIGTRSGMGLNIYFKCYDSSYIMTDWGFENIGVFNQLLIWCLENNVKIVISSSWRICIGHAKEFNEFFDAVFHEYSWVKRVNLLDSLVIDTTGSARTNRELEIKKWLDINKYTGKFVILDDDVCYGNKYFKDKHIVKTNNKVGLTKAKLEEIKRKLKD</sequence>
<dbReference type="Pfam" id="PF18143">
    <property type="entry name" value="HAD_SAK_2"/>
    <property type="match status" value="1"/>
</dbReference>
<organism evidence="1 2">
    <name type="scientific">Fusobacterium phage Fnu1</name>
    <dbReference type="NCBI Taxonomy" id="2530024"/>
    <lineage>
        <taxon>Viruses</taxon>
        <taxon>Duplodnaviria</taxon>
        <taxon>Heunggongvirae</taxon>
        <taxon>Uroviricota</taxon>
        <taxon>Caudoviricetes</taxon>
        <taxon>Latrobevirus</taxon>
        <taxon>Latrobevirus FNU1</taxon>
    </lineage>
</organism>
<evidence type="ECO:0000313" key="2">
    <source>
        <dbReference type="Proteomes" id="UP000292160"/>
    </source>
</evidence>
<dbReference type="GeneID" id="65071942"/>
<name>A0A481W7G1_9CAUD</name>
<dbReference type="RefSeq" id="YP_010082934.1">
    <property type="nucleotide sequence ID" value="NC_055035.1"/>
</dbReference>
<proteinExistence type="predicted"/>
<evidence type="ECO:0000313" key="1">
    <source>
        <dbReference type="EMBL" id="QBJ04125.1"/>
    </source>
</evidence>
<dbReference type="KEGG" id="vg:65071942"/>
<keyword evidence="2" id="KW-1185">Reference proteome</keyword>
<dbReference type="EMBL" id="MK554696">
    <property type="protein sequence ID" value="QBJ04125.1"/>
    <property type="molecule type" value="Genomic_DNA"/>
</dbReference>
<accession>A0A481W7G1</accession>
<protein>
    <submittedName>
        <fullName evidence="1">Uncharacterized protein</fullName>
    </submittedName>
</protein>
<dbReference type="Proteomes" id="UP000292160">
    <property type="component" value="Segment"/>
</dbReference>